<dbReference type="VEuPathDB" id="VectorBase:SSCA003258"/>
<evidence type="ECO:0000313" key="1">
    <source>
        <dbReference type="EMBL" id="KPM05273.1"/>
    </source>
</evidence>
<protein>
    <submittedName>
        <fullName evidence="1">Uncharacterized protein</fullName>
    </submittedName>
</protein>
<name>A0A132A2V6_SARSC</name>
<reference evidence="1 2" key="1">
    <citation type="journal article" date="2015" name="Parasit. Vectors">
        <title>Draft genome of the scabies mite.</title>
        <authorList>
            <person name="Rider S.D.Jr."/>
            <person name="Morgan M.S."/>
            <person name="Arlian L.G."/>
        </authorList>
    </citation>
    <scope>NUCLEOTIDE SEQUENCE [LARGE SCALE GENOMIC DNA]</scope>
    <source>
        <strain evidence="1">Arlian Lab</strain>
    </source>
</reference>
<accession>A0A132A2V6</accession>
<proteinExistence type="predicted"/>
<dbReference type="EMBL" id="JXLN01010171">
    <property type="protein sequence ID" value="KPM05273.1"/>
    <property type="molecule type" value="Genomic_DNA"/>
</dbReference>
<organism evidence="1 2">
    <name type="scientific">Sarcoptes scabiei</name>
    <name type="common">Itch mite</name>
    <name type="synonym">Acarus scabiei</name>
    <dbReference type="NCBI Taxonomy" id="52283"/>
    <lineage>
        <taxon>Eukaryota</taxon>
        <taxon>Metazoa</taxon>
        <taxon>Ecdysozoa</taxon>
        <taxon>Arthropoda</taxon>
        <taxon>Chelicerata</taxon>
        <taxon>Arachnida</taxon>
        <taxon>Acari</taxon>
        <taxon>Acariformes</taxon>
        <taxon>Sarcoptiformes</taxon>
        <taxon>Astigmata</taxon>
        <taxon>Psoroptidia</taxon>
        <taxon>Sarcoptoidea</taxon>
        <taxon>Sarcoptidae</taxon>
        <taxon>Sarcoptinae</taxon>
        <taxon>Sarcoptes</taxon>
    </lineage>
</organism>
<sequence>MLILRDLRSRIPFGQAEPDDQRLFQKIECIFALAIEFAKMFFTSVDFYFMEFNSIDNRKRLEALATLFIKLDKEIDGVYGIIHCMLLIVDQEEPSQISFIRPIYRQFEEVSKKVIECVGKLEGLMLSFNF</sequence>
<dbReference type="AlphaFoldDB" id="A0A132A2V6"/>
<gene>
    <name evidence="1" type="ORF">QR98_0037340</name>
</gene>
<comment type="caution">
    <text evidence="1">The sequence shown here is derived from an EMBL/GenBank/DDBJ whole genome shotgun (WGS) entry which is preliminary data.</text>
</comment>
<evidence type="ECO:0000313" key="2">
    <source>
        <dbReference type="Proteomes" id="UP000616769"/>
    </source>
</evidence>
<dbReference type="Proteomes" id="UP000616769">
    <property type="component" value="Unassembled WGS sequence"/>
</dbReference>